<protein>
    <submittedName>
        <fullName evidence="1">Uncharacterized protein</fullName>
    </submittedName>
</protein>
<dbReference type="AlphaFoldDB" id="A0A8S3F0W3"/>
<evidence type="ECO:0000313" key="2">
    <source>
        <dbReference type="Proteomes" id="UP000681720"/>
    </source>
</evidence>
<name>A0A8S3F0W3_9BILA</name>
<comment type="caution">
    <text evidence="1">The sequence shown here is derived from an EMBL/GenBank/DDBJ whole genome shotgun (WGS) entry which is preliminary data.</text>
</comment>
<dbReference type="Proteomes" id="UP000681720">
    <property type="component" value="Unassembled WGS sequence"/>
</dbReference>
<accession>A0A8S3F0W3</accession>
<reference evidence="1" key="1">
    <citation type="submission" date="2021-02" db="EMBL/GenBank/DDBJ databases">
        <authorList>
            <person name="Nowell W R."/>
        </authorList>
    </citation>
    <scope>NUCLEOTIDE SEQUENCE</scope>
</reference>
<sequence length="48" mass="5787">MTSKLQVLSIGIISMNFTYLDVNQWEQLISQHIPYLSKFHFEHYEKMP</sequence>
<organism evidence="1 2">
    <name type="scientific">Rotaria magnacalcarata</name>
    <dbReference type="NCBI Taxonomy" id="392030"/>
    <lineage>
        <taxon>Eukaryota</taxon>
        <taxon>Metazoa</taxon>
        <taxon>Spiralia</taxon>
        <taxon>Gnathifera</taxon>
        <taxon>Rotifera</taxon>
        <taxon>Eurotatoria</taxon>
        <taxon>Bdelloidea</taxon>
        <taxon>Philodinida</taxon>
        <taxon>Philodinidae</taxon>
        <taxon>Rotaria</taxon>
    </lineage>
</organism>
<feature type="non-terminal residue" evidence="1">
    <location>
        <position position="48"/>
    </location>
</feature>
<proteinExistence type="predicted"/>
<evidence type="ECO:0000313" key="1">
    <source>
        <dbReference type="EMBL" id="CAF5096150.1"/>
    </source>
</evidence>
<dbReference type="EMBL" id="CAJOBJ010252109">
    <property type="protein sequence ID" value="CAF5096150.1"/>
    <property type="molecule type" value="Genomic_DNA"/>
</dbReference>
<gene>
    <name evidence="1" type="ORF">GIL414_LOCUS62481</name>
</gene>